<dbReference type="PROSITE" id="PS50011">
    <property type="entry name" value="PROTEIN_KINASE_DOM"/>
    <property type="match status" value="1"/>
</dbReference>
<evidence type="ECO:0000256" key="7">
    <source>
        <dbReference type="RuleBase" id="RU000304"/>
    </source>
</evidence>
<proteinExistence type="inferred from homology"/>
<evidence type="ECO:0000256" key="1">
    <source>
        <dbReference type="ARBA" id="ARBA00022527"/>
    </source>
</evidence>
<evidence type="ECO:0000259" key="8">
    <source>
        <dbReference type="PROSITE" id="PS50011"/>
    </source>
</evidence>
<dbReference type="PROSITE" id="PS00107">
    <property type="entry name" value="PROTEIN_KINASE_ATP"/>
    <property type="match status" value="1"/>
</dbReference>
<protein>
    <submittedName>
        <fullName evidence="9">Mitogen-activated protein kinase</fullName>
    </submittedName>
</protein>
<keyword evidence="5 6" id="KW-0067">ATP-binding</keyword>
<evidence type="ECO:0000256" key="6">
    <source>
        <dbReference type="PROSITE-ProRule" id="PRU10141"/>
    </source>
</evidence>
<evidence type="ECO:0000256" key="4">
    <source>
        <dbReference type="ARBA" id="ARBA00022777"/>
    </source>
</evidence>
<evidence type="ECO:0000256" key="2">
    <source>
        <dbReference type="ARBA" id="ARBA00022679"/>
    </source>
</evidence>
<dbReference type="GO" id="GO:0004674">
    <property type="term" value="F:protein serine/threonine kinase activity"/>
    <property type="evidence" value="ECO:0007669"/>
    <property type="project" value="UniProtKB-KW"/>
</dbReference>
<dbReference type="InterPro" id="IPR050117">
    <property type="entry name" value="MAPK"/>
</dbReference>
<keyword evidence="2" id="KW-0808">Transferase</keyword>
<gene>
    <name evidence="9" type="ORF">AKO1_009445</name>
</gene>
<keyword evidence="1 7" id="KW-0723">Serine/threonine-protein kinase</keyword>
<dbReference type="Gene3D" id="1.10.510.10">
    <property type="entry name" value="Transferase(Phosphotransferase) domain 1"/>
    <property type="match status" value="1"/>
</dbReference>
<dbReference type="InterPro" id="IPR008271">
    <property type="entry name" value="Ser/Thr_kinase_AS"/>
</dbReference>
<evidence type="ECO:0000313" key="10">
    <source>
        <dbReference type="Proteomes" id="UP001431209"/>
    </source>
</evidence>
<organism evidence="9 10">
    <name type="scientific">Acrasis kona</name>
    <dbReference type="NCBI Taxonomy" id="1008807"/>
    <lineage>
        <taxon>Eukaryota</taxon>
        <taxon>Discoba</taxon>
        <taxon>Heterolobosea</taxon>
        <taxon>Tetramitia</taxon>
        <taxon>Eutetramitia</taxon>
        <taxon>Acrasidae</taxon>
        <taxon>Acrasis</taxon>
    </lineage>
</organism>
<comment type="caution">
    <text evidence="9">The sequence shown here is derived from an EMBL/GenBank/DDBJ whole genome shotgun (WGS) entry which is preliminary data.</text>
</comment>
<comment type="similarity">
    <text evidence="7">Belongs to the protein kinase superfamily.</text>
</comment>
<dbReference type="SUPFAM" id="SSF56112">
    <property type="entry name" value="Protein kinase-like (PK-like)"/>
    <property type="match status" value="1"/>
</dbReference>
<feature type="domain" description="Protein kinase" evidence="8">
    <location>
        <begin position="68"/>
        <end position="379"/>
    </location>
</feature>
<dbReference type="EMBL" id="JAOPGA020001662">
    <property type="protein sequence ID" value="KAL0490292.1"/>
    <property type="molecule type" value="Genomic_DNA"/>
</dbReference>
<dbReference type="Gene3D" id="3.30.200.20">
    <property type="entry name" value="Phosphorylase Kinase, domain 1"/>
    <property type="match status" value="1"/>
</dbReference>
<dbReference type="Pfam" id="PF00069">
    <property type="entry name" value="Pkinase"/>
    <property type="match status" value="1"/>
</dbReference>
<dbReference type="SMART" id="SM00220">
    <property type="entry name" value="S_TKc"/>
    <property type="match status" value="1"/>
</dbReference>
<dbReference type="PROSITE" id="PS00108">
    <property type="entry name" value="PROTEIN_KINASE_ST"/>
    <property type="match status" value="1"/>
</dbReference>
<evidence type="ECO:0000256" key="3">
    <source>
        <dbReference type="ARBA" id="ARBA00022741"/>
    </source>
</evidence>
<dbReference type="InterPro" id="IPR000719">
    <property type="entry name" value="Prot_kinase_dom"/>
</dbReference>
<dbReference type="PANTHER" id="PTHR24055">
    <property type="entry name" value="MITOGEN-ACTIVATED PROTEIN KINASE"/>
    <property type="match status" value="1"/>
</dbReference>
<keyword evidence="10" id="KW-1185">Reference proteome</keyword>
<name>A0AAW2ZKB8_9EUKA</name>
<feature type="binding site" evidence="6">
    <location>
        <position position="98"/>
    </location>
    <ligand>
        <name>ATP</name>
        <dbReference type="ChEBI" id="CHEBI:30616"/>
    </ligand>
</feature>
<evidence type="ECO:0000313" key="9">
    <source>
        <dbReference type="EMBL" id="KAL0490292.1"/>
    </source>
</evidence>
<evidence type="ECO:0000256" key="5">
    <source>
        <dbReference type="ARBA" id="ARBA00022840"/>
    </source>
</evidence>
<keyword evidence="3 6" id="KW-0547">Nucleotide-binding</keyword>
<dbReference type="InterPro" id="IPR017441">
    <property type="entry name" value="Protein_kinase_ATP_BS"/>
</dbReference>
<dbReference type="Proteomes" id="UP001431209">
    <property type="component" value="Unassembled WGS sequence"/>
</dbReference>
<dbReference type="GO" id="GO:0005524">
    <property type="term" value="F:ATP binding"/>
    <property type="evidence" value="ECO:0007669"/>
    <property type="project" value="UniProtKB-UniRule"/>
</dbReference>
<reference evidence="9 10" key="1">
    <citation type="submission" date="2024-03" db="EMBL/GenBank/DDBJ databases">
        <title>The Acrasis kona genome and developmental transcriptomes reveal deep origins of eukaryotic multicellular pathways.</title>
        <authorList>
            <person name="Sheikh S."/>
            <person name="Fu C.-J."/>
            <person name="Brown M.W."/>
            <person name="Baldauf S.L."/>
        </authorList>
    </citation>
    <scope>NUCLEOTIDE SEQUENCE [LARGE SCALE GENOMIC DNA]</scope>
    <source>
        <strain evidence="9 10">ATCC MYA-3509</strain>
    </source>
</reference>
<keyword evidence="4 9" id="KW-0418">Kinase</keyword>
<dbReference type="InterPro" id="IPR011009">
    <property type="entry name" value="Kinase-like_dom_sf"/>
</dbReference>
<dbReference type="AlphaFoldDB" id="A0AAW2ZKB8"/>
<dbReference type="CDD" id="cd07834">
    <property type="entry name" value="STKc_MAPK"/>
    <property type="match status" value="1"/>
</dbReference>
<sequence>MSTNQYQPENLTRIDVDMEFGSTPNGLTTIELGKPKTPGLQMDDQQIINVKLNRYQIQKEVFEITERYVPEEVIGKGSYGMVISALDTKTNEKVAIKKCGKVFPVGVAELMLLESRNVKQTKTQLLKQTLIPKRILRELKIMCHLNHPNIISLKAIIPPQSYAEFKDVYVVTELMEADLRDFLVTGQKLSDRHVQYLMYQMLSAMSYIHSCNILHRDLKPENILINSNCEVKICDMGLARGMDWQEDATMSTNYVQTRWYRAPELLLNQKEVTPKIDIWSIGCIMAELMGAGILFRGASPINQLEKILQLFGTKAAGSMRGSPQGLEFISKLPVYSAKPIENLFPEGTNPQAIDLLLALLQFNPDNRISASDALRHPYLKEMFEDNVKLHLSDRVFDFKFENETPDLIAIKKEAFETVIQFCGIQVEDQREKQRRQLYDSMMSPKVNQVRMDFNHCIEEEMEKAQKETTSGADAPESTKKKIGIFNKMKSVINKYVN</sequence>
<accession>A0AAW2ZKB8</accession>
<dbReference type="FunFam" id="1.10.510.10:FF:000624">
    <property type="entry name" value="Mitogen-activated protein kinase"/>
    <property type="match status" value="1"/>
</dbReference>